<sequence length="64" mass="6662">MLKISDKWKAVVGAVGTVVTALTAAFADNVLGVDELGHVISVVVAAGVTIYGVWRVPNKQVPTE</sequence>
<keyword evidence="1" id="KW-0812">Transmembrane</keyword>
<dbReference type="EMBL" id="JBHRZH010000012">
    <property type="protein sequence ID" value="MFC3761999.1"/>
    <property type="molecule type" value="Genomic_DNA"/>
</dbReference>
<evidence type="ECO:0000256" key="1">
    <source>
        <dbReference type="SAM" id="Phobius"/>
    </source>
</evidence>
<protein>
    <recommendedName>
        <fullName evidence="4">Holin</fullName>
    </recommendedName>
</protein>
<proteinExistence type="predicted"/>
<keyword evidence="1" id="KW-1133">Transmembrane helix</keyword>
<evidence type="ECO:0008006" key="4">
    <source>
        <dbReference type="Google" id="ProtNLM"/>
    </source>
</evidence>
<reference evidence="3" key="1">
    <citation type="journal article" date="2019" name="Int. J. Syst. Evol. Microbiol.">
        <title>The Global Catalogue of Microorganisms (GCM) 10K type strain sequencing project: providing services to taxonomists for standard genome sequencing and annotation.</title>
        <authorList>
            <consortium name="The Broad Institute Genomics Platform"/>
            <consortium name="The Broad Institute Genome Sequencing Center for Infectious Disease"/>
            <person name="Wu L."/>
            <person name="Ma J."/>
        </authorList>
    </citation>
    <scope>NUCLEOTIDE SEQUENCE [LARGE SCALE GENOMIC DNA]</scope>
    <source>
        <strain evidence="3">CGMCC 4.7241</strain>
    </source>
</reference>
<comment type="caution">
    <text evidence="2">The sequence shown here is derived from an EMBL/GenBank/DDBJ whole genome shotgun (WGS) entry which is preliminary data.</text>
</comment>
<accession>A0ABV7YCD3</accession>
<evidence type="ECO:0000313" key="3">
    <source>
        <dbReference type="Proteomes" id="UP001595699"/>
    </source>
</evidence>
<keyword evidence="1" id="KW-0472">Membrane</keyword>
<name>A0ABV7YCD3_9ACTN</name>
<dbReference type="RefSeq" id="WP_205120547.1">
    <property type="nucleotide sequence ID" value="NZ_JAFBCM010000001.1"/>
</dbReference>
<organism evidence="2 3">
    <name type="scientific">Tenggerimyces flavus</name>
    <dbReference type="NCBI Taxonomy" id="1708749"/>
    <lineage>
        <taxon>Bacteria</taxon>
        <taxon>Bacillati</taxon>
        <taxon>Actinomycetota</taxon>
        <taxon>Actinomycetes</taxon>
        <taxon>Propionibacteriales</taxon>
        <taxon>Nocardioidaceae</taxon>
        <taxon>Tenggerimyces</taxon>
    </lineage>
</organism>
<dbReference type="Proteomes" id="UP001595699">
    <property type="component" value="Unassembled WGS sequence"/>
</dbReference>
<gene>
    <name evidence="2" type="ORF">ACFOUW_14245</name>
</gene>
<evidence type="ECO:0000313" key="2">
    <source>
        <dbReference type="EMBL" id="MFC3761999.1"/>
    </source>
</evidence>
<keyword evidence="3" id="KW-1185">Reference proteome</keyword>
<feature type="transmembrane region" description="Helical" evidence="1">
    <location>
        <begin position="37"/>
        <end position="54"/>
    </location>
</feature>